<keyword evidence="2" id="KW-0560">Oxidoreductase</keyword>
<dbReference type="InterPro" id="IPR036291">
    <property type="entry name" value="NAD(P)-bd_dom_sf"/>
</dbReference>
<feature type="non-terminal residue" evidence="3">
    <location>
        <position position="1"/>
    </location>
</feature>
<proteinExistence type="inferred from homology"/>
<dbReference type="Proteomes" id="UP000240424">
    <property type="component" value="Unassembled WGS sequence"/>
</dbReference>
<protein>
    <submittedName>
        <fullName evidence="3">NAD(P)-dependent dehydrogenase, short-chain alcohol dehydrogenase family</fullName>
    </submittedName>
</protein>
<dbReference type="InterPro" id="IPR002347">
    <property type="entry name" value="SDR_fam"/>
</dbReference>
<dbReference type="Gene3D" id="3.40.50.720">
    <property type="entry name" value="NAD(P)-binding Rossmann-like Domain"/>
    <property type="match status" value="1"/>
</dbReference>
<sequence length="316" mass="33727">VVPTSGRAVLITGANTGLGKDLARRLAVQDSFDRIYLACRDDAKGLAARNDLQTITGKHIFEVIVMDMSDLGSVRSAIPAIDQPLAALVMNAGGTGGPRPMALTRDGVTQIFASNVLGHVVLLEELVAAGRLDGVAVLTGSEAARGVPKLRIPRPRFATHSVEEFVSVIDGSFFGDRKASAMLAYAQVKYLGALWIAALARKHPERRFITMSPGNTSGTEAMRDLPTPMRIFFQHVLMPYLAPALGIGHSLEDGSARLADAVTDPSLRSGVFYASAEKALTGPVLDQSEILADFADPAIQDHADEAIHRFVMSSIR</sequence>
<comment type="similarity">
    <text evidence="1">Belongs to the short-chain dehydrogenases/reductases (SDR) family.</text>
</comment>
<evidence type="ECO:0000313" key="3">
    <source>
        <dbReference type="EMBL" id="SPM39831.1"/>
    </source>
</evidence>
<reference evidence="3 4" key="1">
    <citation type="submission" date="2017-01" db="EMBL/GenBank/DDBJ databases">
        <authorList>
            <consortium name="Urmite Genomes"/>
        </authorList>
    </citation>
    <scope>NUCLEOTIDE SEQUENCE [LARGE SCALE GENOMIC DNA]</scope>
    <source>
        <strain evidence="3 4">AB215</strain>
    </source>
</reference>
<dbReference type="AlphaFoldDB" id="A0A2U3P7V8"/>
<evidence type="ECO:0000313" key="4">
    <source>
        <dbReference type="Proteomes" id="UP000240424"/>
    </source>
</evidence>
<dbReference type="PANTHER" id="PTHR24320">
    <property type="entry name" value="RETINOL DEHYDROGENASE"/>
    <property type="match status" value="1"/>
</dbReference>
<name>A0A2U3P7V8_9MYCO</name>
<gene>
    <name evidence="3" type="ORF">MNAB215_2024</name>
</gene>
<dbReference type="PANTHER" id="PTHR24320:SF148">
    <property type="entry name" value="NAD(P)-BINDING ROSSMANN-FOLD SUPERFAMILY PROTEIN"/>
    <property type="match status" value="1"/>
</dbReference>
<organism evidence="3 4">
    <name type="scientific">Mycobacterium numidiamassiliense</name>
    <dbReference type="NCBI Taxonomy" id="1841861"/>
    <lineage>
        <taxon>Bacteria</taxon>
        <taxon>Bacillati</taxon>
        <taxon>Actinomycetota</taxon>
        <taxon>Actinomycetes</taxon>
        <taxon>Mycobacteriales</taxon>
        <taxon>Mycobacteriaceae</taxon>
        <taxon>Mycobacterium</taxon>
    </lineage>
</organism>
<accession>A0A2U3P7V8</accession>
<keyword evidence="4" id="KW-1185">Reference proteome</keyword>
<dbReference type="GO" id="GO:0016491">
    <property type="term" value="F:oxidoreductase activity"/>
    <property type="evidence" value="ECO:0007669"/>
    <property type="project" value="UniProtKB-KW"/>
</dbReference>
<evidence type="ECO:0000256" key="1">
    <source>
        <dbReference type="ARBA" id="ARBA00006484"/>
    </source>
</evidence>
<dbReference type="EMBL" id="FUEZ01000004">
    <property type="protein sequence ID" value="SPM39831.1"/>
    <property type="molecule type" value="Genomic_DNA"/>
</dbReference>
<dbReference type="SUPFAM" id="SSF51735">
    <property type="entry name" value="NAD(P)-binding Rossmann-fold domains"/>
    <property type="match status" value="1"/>
</dbReference>
<evidence type="ECO:0000256" key="2">
    <source>
        <dbReference type="ARBA" id="ARBA00023002"/>
    </source>
</evidence>
<dbReference type="STRING" id="1841861.GCA_900157365_00341"/>
<dbReference type="Pfam" id="PF00106">
    <property type="entry name" value="adh_short"/>
    <property type="match status" value="1"/>
</dbReference>